<evidence type="ECO:0000256" key="5">
    <source>
        <dbReference type="ARBA" id="ARBA00022516"/>
    </source>
</evidence>
<evidence type="ECO:0000313" key="16">
    <source>
        <dbReference type="Proteomes" id="UP000242320"/>
    </source>
</evidence>
<evidence type="ECO:0000256" key="7">
    <source>
        <dbReference type="ARBA" id="ARBA00022798"/>
    </source>
</evidence>
<organism evidence="15 16">
    <name type="scientific">Mycolicibacterium vulneris</name>
    <dbReference type="NCBI Taxonomy" id="547163"/>
    <lineage>
        <taxon>Bacteria</taxon>
        <taxon>Bacillati</taxon>
        <taxon>Actinomycetota</taxon>
        <taxon>Actinomycetes</taxon>
        <taxon>Mycobacteriales</taxon>
        <taxon>Mycobacteriaceae</taxon>
        <taxon>Mycolicibacterium</taxon>
    </lineage>
</organism>
<evidence type="ECO:0000256" key="9">
    <source>
        <dbReference type="ARBA" id="ARBA00023315"/>
    </source>
</evidence>
<evidence type="ECO:0000256" key="1">
    <source>
        <dbReference type="ARBA" id="ARBA00004771"/>
    </source>
</evidence>
<evidence type="ECO:0000256" key="2">
    <source>
        <dbReference type="ARBA" id="ARBA00005189"/>
    </source>
</evidence>
<evidence type="ECO:0000256" key="10">
    <source>
        <dbReference type="ARBA" id="ARBA00048109"/>
    </source>
</evidence>
<dbReference type="AlphaFoldDB" id="A0A1X2L6T6"/>
<keyword evidence="8 11" id="KW-0443">Lipid metabolism</keyword>
<dbReference type="NCBIfam" id="TIGR02946">
    <property type="entry name" value="acyl_WS_DGAT"/>
    <property type="match status" value="1"/>
</dbReference>
<evidence type="ECO:0000256" key="11">
    <source>
        <dbReference type="RuleBase" id="RU361241"/>
    </source>
</evidence>
<feature type="domain" description="O-acyltransferase WSD1-like N-terminal" evidence="13">
    <location>
        <begin position="5"/>
        <end position="282"/>
    </location>
</feature>
<dbReference type="SUPFAM" id="SSF52777">
    <property type="entry name" value="CoA-dependent acyltransferases"/>
    <property type="match status" value="2"/>
</dbReference>
<dbReference type="InterPro" id="IPR004255">
    <property type="entry name" value="O-acyltransferase_WSD1_N"/>
</dbReference>
<feature type="region of interest" description="Disordered" evidence="12">
    <location>
        <begin position="478"/>
        <end position="500"/>
    </location>
</feature>
<comment type="pathway">
    <text evidence="1 11">Glycerolipid metabolism; triacylglycerol biosynthesis.</text>
</comment>
<evidence type="ECO:0000259" key="14">
    <source>
        <dbReference type="Pfam" id="PF06974"/>
    </source>
</evidence>
<comment type="pathway">
    <text evidence="2">Lipid metabolism.</text>
</comment>
<dbReference type="GO" id="GO:0005886">
    <property type="term" value="C:plasma membrane"/>
    <property type="evidence" value="ECO:0007669"/>
    <property type="project" value="TreeGrafter"/>
</dbReference>
<gene>
    <name evidence="15" type="ORF">B8W69_08775</name>
</gene>
<sequence>MMKRLTGLDGVTLHGETSVMPTHVTAVLFCDPEARGEMTAAAISQLLAERTAATPGFRQRLLTRAFGLGQPSWIEDPAFDVHSHLHCVRLAKPGTMRELTTLIGELHGQPLDRRRPLWDAWVVQGLADGRLVVLIKFSHAITDGVGAVTSMLPELMTVDAHAEFAAAPEHARATMPLAAARVWDAIDEVASNAAVGIRIAGRLGPVAVKSVVGTALGSVRRLLPGVGPQRPDGLDSEEDENSPRTQLNAPLTARRSVAFATLAMDDLRAITAAFDVTVNDVFLTATTSALRRWLATHDTVPSHPLRTMMPISTRGSDGNASNSWSPVLVKLPVNLADPAQQLASIHDATSRIKDGRRAVPPVNLADVIDLVPPVVIAMAMGVYTALKLSRFHSPVAHVITSNVPGPSDEIYCAGAHVLGMHAMAPLFEGSNLNITAVSYGDTLAVGIVACPDNVDDVASIASDIEDVLGELKVAADEKTGQSAGLTRSSDSEPATNTTATTQFAGARIGPARAMGLAARDASVAHFPSHSVPTP</sequence>
<reference evidence="15 16" key="1">
    <citation type="submission" date="2017-04" db="EMBL/GenBank/DDBJ databases">
        <title>The new phylogeny of genus Mycobacterium.</title>
        <authorList>
            <person name="Tortoli E."/>
            <person name="Trovato A."/>
            <person name="Cirillo D.M."/>
        </authorList>
    </citation>
    <scope>NUCLEOTIDE SEQUENCE [LARGE SCALE GENOMIC DNA]</scope>
    <source>
        <strain evidence="15 16">DSM 45247</strain>
    </source>
</reference>
<dbReference type="InterPro" id="IPR045034">
    <property type="entry name" value="O-acyltransferase_WSD1-like"/>
</dbReference>
<feature type="domain" description="O-acyltransferase WSD1 C-terminal" evidence="14">
    <location>
        <begin position="322"/>
        <end position="472"/>
    </location>
</feature>
<evidence type="ECO:0000256" key="3">
    <source>
        <dbReference type="ARBA" id="ARBA00009587"/>
    </source>
</evidence>
<evidence type="ECO:0000256" key="8">
    <source>
        <dbReference type="ARBA" id="ARBA00023098"/>
    </source>
</evidence>
<keyword evidence="9 11" id="KW-0012">Acyltransferase</keyword>
<keyword evidence="5 11" id="KW-0444">Lipid biosynthesis</keyword>
<name>A0A1X2L6T6_9MYCO</name>
<keyword evidence="6 11" id="KW-0808">Transferase</keyword>
<evidence type="ECO:0000259" key="13">
    <source>
        <dbReference type="Pfam" id="PF03007"/>
    </source>
</evidence>
<evidence type="ECO:0000256" key="12">
    <source>
        <dbReference type="SAM" id="MobiDB-lite"/>
    </source>
</evidence>
<evidence type="ECO:0000313" key="15">
    <source>
        <dbReference type="EMBL" id="OSC29739.1"/>
    </source>
</evidence>
<dbReference type="GO" id="GO:0051701">
    <property type="term" value="P:biological process involved in interaction with host"/>
    <property type="evidence" value="ECO:0007669"/>
    <property type="project" value="TreeGrafter"/>
</dbReference>
<dbReference type="GO" id="GO:0006071">
    <property type="term" value="P:glycerol metabolic process"/>
    <property type="evidence" value="ECO:0007669"/>
    <property type="project" value="UniProtKB-KW"/>
</dbReference>
<dbReference type="Pfam" id="PF06974">
    <property type="entry name" value="WS_DGAT_C"/>
    <property type="match status" value="1"/>
</dbReference>
<feature type="region of interest" description="Disordered" evidence="12">
    <location>
        <begin position="223"/>
        <end position="248"/>
    </location>
</feature>
<dbReference type="InterPro" id="IPR014292">
    <property type="entry name" value="Acyl_transf_WS/DGAT"/>
</dbReference>
<dbReference type="PANTHER" id="PTHR31650:SF1">
    <property type="entry name" value="WAX ESTER SYNTHASE_DIACYLGLYCEROL ACYLTRANSFERASE 4-RELATED"/>
    <property type="match status" value="1"/>
</dbReference>
<dbReference type="UniPathway" id="UPA00282"/>
<keyword evidence="16" id="KW-1185">Reference proteome</keyword>
<evidence type="ECO:0000256" key="4">
    <source>
        <dbReference type="ARBA" id="ARBA00013244"/>
    </source>
</evidence>
<dbReference type="Proteomes" id="UP000242320">
    <property type="component" value="Unassembled WGS sequence"/>
</dbReference>
<dbReference type="GO" id="GO:0071731">
    <property type="term" value="P:response to nitric oxide"/>
    <property type="evidence" value="ECO:0007669"/>
    <property type="project" value="TreeGrafter"/>
</dbReference>
<dbReference type="PANTHER" id="PTHR31650">
    <property type="entry name" value="O-ACYLTRANSFERASE (WSD1-LIKE) FAMILY PROTEIN"/>
    <property type="match status" value="1"/>
</dbReference>
<dbReference type="GO" id="GO:0001666">
    <property type="term" value="P:response to hypoxia"/>
    <property type="evidence" value="ECO:0007669"/>
    <property type="project" value="TreeGrafter"/>
</dbReference>
<protein>
    <recommendedName>
        <fullName evidence="4 11">Diacylglycerol O-acyltransferase</fullName>
        <ecNumber evidence="4 11">2.3.1.20</ecNumber>
    </recommendedName>
</protein>
<proteinExistence type="inferred from homology"/>
<dbReference type="RefSeq" id="WP_085289445.1">
    <property type="nucleotide sequence ID" value="NZ_NCXM01000007.1"/>
</dbReference>
<comment type="caution">
    <text evidence="15">The sequence shown here is derived from an EMBL/GenBank/DDBJ whole genome shotgun (WGS) entry which is preliminary data.</text>
</comment>
<comment type="catalytic activity">
    <reaction evidence="10 11">
        <text>an acyl-CoA + a 1,2-diacyl-sn-glycerol = a triacyl-sn-glycerol + CoA</text>
        <dbReference type="Rhea" id="RHEA:10868"/>
        <dbReference type="ChEBI" id="CHEBI:17815"/>
        <dbReference type="ChEBI" id="CHEBI:57287"/>
        <dbReference type="ChEBI" id="CHEBI:58342"/>
        <dbReference type="ChEBI" id="CHEBI:64615"/>
        <dbReference type="EC" id="2.3.1.20"/>
    </reaction>
</comment>
<dbReference type="Pfam" id="PF03007">
    <property type="entry name" value="WS_DGAT_cat"/>
    <property type="match status" value="1"/>
</dbReference>
<dbReference type="GO" id="GO:0004144">
    <property type="term" value="F:diacylglycerol O-acyltransferase activity"/>
    <property type="evidence" value="ECO:0007669"/>
    <property type="project" value="UniProtKB-EC"/>
</dbReference>
<accession>A0A1X2L6T6</accession>
<comment type="similarity">
    <text evidence="3 11">Belongs to the long-chain O-acyltransferase family.</text>
</comment>
<keyword evidence="7 11" id="KW-0319">Glycerol metabolism</keyword>
<evidence type="ECO:0000256" key="6">
    <source>
        <dbReference type="ARBA" id="ARBA00022679"/>
    </source>
</evidence>
<dbReference type="OrthoDB" id="4671961at2"/>
<dbReference type="GO" id="GO:0019432">
    <property type="term" value="P:triglyceride biosynthetic process"/>
    <property type="evidence" value="ECO:0007669"/>
    <property type="project" value="UniProtKB-UniPathway"/>
</dbReference>
<dbReference type="EC" id="2.3.1.20" evidence="4 11"/>
<feature type="compositionally biased region" description="Polar residues" evidence="12">
    <location>
        <begin position="480"/>
        <end position="500"/>
    </location>
</feature>
<dbReference type="InterPro" id="IPR009721">
    <property type="entry name" value="O-acyltransferase_WSD1_C"/>
</dbReference>
<dbReference type="EMBL" id="NCXM01000007">
    <property type="protein sequence ID" value="OSC29739.1"/>
    <property type="molecule type" value="Genomic_DNA"/>
</dbReference>